<evidence type="ECO:0000313" key="2">
    <source>
        <dbReference type="EMBL" id="AAL30824.1"/>
    </source>
</evidence>
<protein>
    <submittedName>
        <fullName evidence="2">Suppressor of cytokine signaling SOCS36E-II</fullName>
    </submittedName>
</protein>
<dbReference type="VEuPathDB" id="VectorBase:FBgn0041184"/>
<organism evidence="2">
    <name type="scientific">Drosophila melanogaster</name>
    <name type="common">Fruit fly</name>
    <dbReference type="NCBI Taxonomy" id="7227"/>
    <lineage>
        <taxon>Eukaryota</taxon>
        <taxon>Metazoa</taxon>
        <taxon>Ecdysozoa</taxon>
        <taxon>Arthropoda</taxon>
        <taxon>Hexapoda</taxon>
        <taxon>Insecta</taxon>
        <taxon>Pterygota</taxon>
        <taxon>Neoptera</taxon>
        <taxon>Endopterygota</taxon>
        <taxon>Diptera</taxon>
        <taxon>Brachycera</taxon>
        <taxon>Muscomorpha</taxon>
        <taxon>Ephydroidea</taxon>
        <taxon>Drosophilidae</taxon>
        <taxon>Drosophila</taxon>
        <taxon>Sophophora</taxon>
    </lineage>
</organism>
<dbReference type="AGR" id="FB:FBgn0041184"/>
<dbReference type="AlphaFoldDB" id="Q8WTC2"/>
<proteinExistence type="evidence at transcript level"/>
<dbReference type="GO" id="GO:0030718">
    <property type="term" value="P:germ-line stem cell population maintenance"/>
    <property type="evidence" value="ECO:0000315"/>
    <property type="project" value="FlyBase"/>
</dbReference>
<feature type="compositionally biased region" description="Low complexity" evidence="1">
    <location>
        <begin position="360"/>
        <end position="372"/>
    </location>
</feature>
<dbReference type="GO" id="GO:0043697">
    <property type="term" value="P:cell dedifferentiation"/>
    <property type="evidence" value="ECO:0000316"/>
    <property type="project" value="FlyBase"/>
</dbReference>
<evidence type="ECO:0000313" key="3">
    <source>
        <dbReference type="FlyBase" id="FBgn0041184"/>
    </source>
</evidence>
<dbReference type="FlyBase" id="FBgn0041184">
    <property type="gene designation" value="Socs36E"/>
</dbReference>
<sequence length="567" mass="61070">MGHHLSKFSARANSQEKRNPTASSSPREAAALVETISLDEEELQVEEILTEATVSAATSPAEVRQIIIKIQLAKMENGNPVAAGQVESFAEVVEQEEEQQRQCADGATDDDAAALSADSLNANGQIVNVTLEGGYGEVGVVTNRTAGSSPEAAKTERQPVNNNGLAGSVGAAISTLQLHDNHGGNANCPLEADDDDDLDESLLRRRRSNSNSRSNIHHHHHHHQQQQQQQHEAEVVEYCEVLESLPVSNMLSAGTQHSSKPVSRSNNSNSCCRSRSSKALSMGAATSSASGSASTSVSTSTSSKRRCCKCKCRDAIRGLRDMLPSSSSSVSNKKDAAAVVAMVPRKSRTADRRSTPPTLGTSSGGSQRRMQSQRIRNSVAVPDASHHHHQLIIRITSPGFVVESPNGGRVTVVTEPAPQSPQTPPRPRPLATVAPAGGAGHAGIGAARNMTVHSQIDFMHCLVPDLEKITNSSFYWGKIRWTATRRSTCSRGKQNPETKTQTETIPVQRCRHHKLKDQTRSHITKSLAPTTRLSWIKNQMFTIYISPIECSSDGFLSCGTLESELVE</sequence>
<feature type="compositionally biased region" description="Low complexity" evidence="1">
    <location>
        <begin position="263"/>
        <end position="274"/>
    </location>
</feature>
<dbReference type="OrthoDB" id="5979828at2759"/>
<gene>
    <name evidence="3" type="primary">Socs36E</name>
    <name evidence="2" type="synonym">socs36E</name>
    <name evidence="3" type="ORF">CG15154</name>
</gene>
<name>Q8WTC2_DROME</name>
<dbReference type="GO" id="GO:0007616">
    <property type="term" value="P:long-term memory"/>
    <property type="evidence" value="ECO:0000315"/>
    <property type="project" value="FlyBase"/>
</dbReference>
<feature type="region of interest" description="Disordered" evidence="1">
    <location>
        <begin position="146"/>
        <end position="166"/>
    </location>
</feature>
<dbReference type="ExpressionAtlas" id="Q8WTC2">
    <property type="expression patterns" value="baseline and differential"/>
</dbReference>
<reference evidence="2" key="1">
    <citation type="submission" date="2001-10" db="EMBL/GenBank/DDBJ databases">
        <title>A Drosophila homologue of suppressor of cytokine signaling (SOCS) responds to JAK pathway activity.</title>
        <authorList>
            <person name="Rennebeck G."/>
            <person name="Rawlings J."/>
            <person name="Harrison S.W."/>
            <person name="Harrison D.A."/>
        </authorList>
    </citation>
    <scope>NUCLEOTIDE SEQUENCE</scope>
</reference>
<feature type="compositionally biased region" description="Basic residues" evidence="1">
    <location>
        <begin position="215"/>
        <end position="224"/>
    </location>
</feature>
<feature type="region of interest" description="Disordered" evidence="1">
    <location>
        <begin position="1"/>
        <end position="29"/>
    </location>
</feature>
<dbReference type="EMBL" id="AF435839">
    <property type="protein sequence ID" value="AAL30824.1"/>
    <property type="molecule type" value="mRNA"/>
</dbReference>
<accession>Q8WTC2</accession>
<feature type="region of interest" description="Disordered" evidence="1">
    <location>
        <begin position="208"/>
        <end position="233"/>
    </location>
</feature>
<feature type="region of interest" description="Disordered" evidence="1">
    <location>
        <begin position="343"/>
        <end position="372"/>
    </location>
</feature>
<feature type="compositionally biased region" description="Polar residues" evidence="1">
    <location>
        <begin position="252"/>
        <end position="262"/>
    </location>
</feature>
<feature type="region of interest" description="Disordered" evidence="1">
    <location>
        <begin position="252"/>
        <end position="277"/>
    </location>
</feature>
<evidence type="ECO:0000256" key="1">
    <source>
        <dbReference type="SAM" id="MobiDB-lite"/>
    </source>
</evidence>